<protein>
    <submittedName>
        <fullName evidence="2">Alpha/beta hydrolase</fullName>
    </submittedName>
</protein>
<reference evidence="2 3" key="1">
    <citation type="submission" date="2022-02" db="EMBL/GenBank/DDBJ databases">
        <title>Draft genome sequence of Mezorhizobium retamae strain IRAMC:0171 isolated from Retama raetam nodules.</title>
        <authorList>
            <person name="Bengaied R."/>
            <person name="Sbissi I."/>
            <person name="Huber K."/>
            <person name="Ghodbane F."/>
            <person name="Nouioui I."/>
            <person name="Tarhouni M."/>
            <person name="Gtari M."/>
        </authorList>
    </citation>
    <scope>NUCLEOTIDE SEQUENCE [LARGE SCALE GENOMIC DNA]</scope>
    <source>
        <strain evidence="2 3">IRAMC:0171</strain>
    </source>
</reference>
<dbReference type="PANTHER" id="PTHR37017">
    <property type="entry name" value="AB HYDROLASE-1 DOMAIN-CONTAINING PROTEIN-RELATED"/>
    <property type="match status" value="1"/>
</dbReference>
<dbReference type="SUPFAM" id="SSF53474">
    <property type="entry name" value="alpha/beta-Hydrolases"/>
    <property type="match status" value="1"/>
</dbReference>
<keyword evidence="3" id="KW-1185">Reference proteome</keyword>
<organism evidence="2 3">
    <name type="scientific">Mesorhizobium retamae</name>
    <dbReference type="NCBI Taxonomy" id="2912854"/>
    <lineage>
        <taxon>Bacteria</taxon>
        <taxon>Pseudomonadati</taxon>
        <taxon>Pseudomonadota</taxon>
        <taxon>Alphaproteobacteria</taxon>
        <taxon>Hyphomicrobiales</taxon>
        <taxon>Phyllobacteriaceae</taxon>
        <taxon>Mesorhizobium</taxon>
    </lineage>
</organism>
<dbReference type="Proteomes" id="UP001201701">
    <property type="component" value="Unassembled WGS sequence"/>
</dbReference>
<dbReference type="Pfam" id="PF12697">
    <property type="entry name" value="Abhydrolase_6"/>
    <property type="match status" value="1"/>
</dbReference>
<dbReference type="EMBL" id="JAKREW010000011">
    <property type="protein sequence ID" value="MCG7506069.1"/>
    <property type="molecule type" value="Genomic_DNA"/>
</dbReference>
<feature type="domain" description="AB hydrolase-1" evidence="1">
    <location>
        <begin position="15"/>
        <end position="236"/>
    </location>
</feature>
<keyword evidence="2" id="KW-0378">Hydrolase</keyword>
<evidence type="ECO:0000313" key="3">
    <source>
        <dbReference type="Proteomes" id="UP001201701"/>
    </source>
</evidence>
<dbReference type="InterPro" id="IPR052897">
    <property type="entry name" value="Sec-Metab_Biosynth_Hydrolase"/>
</dbReference>
<proteinExistence type="predicted"/>
<accession>A0ABS9QHF6</accession>
<dbReference type="InterPro" id="IPR029058">
    <property type="entry name" value="AB_hydrolase_fold"/>
</dbReference>
<dbReference type="Gene3D" id="3.40.50.1820">
    <property type="entry name" value="alpha/beta hydrolase"/>
    <property type="match status" value="1"/>
</dbReference>
<dbReference type="PANTHER" id="PTHR37017:SF11">
    <property type="entry name" value="ESTERASE_LIPASE_THIOESTERASE DOMAIN-CONTAINING PROTEIN"/>
    <property type="match status" value="1"/>
</dbReference>
<evidence type="ECO:0000259" key="1">
    <source>
        <dbReference type="Pfam" id="PF12697"/>
    </source>
</evidence>
<dbReference type="InterPro" id="IPR000073">
    <property type="entry name" value="AB_hydrolase_1"/>
</dbReference>
<dbReference type="GO" id="GO:0016787">
    <property type="term" value="F:hydrolase activity"/>
    <property type="evidence" value="ECO:0007669"/>
    <property type="project" value="UniProtKB-KW"/>
</dbReference>
<gene>
    <name evidence="2" type="ORF">L4923_13680</name>
</gene>
<sequence>MMLSGPASADQKPTIVLVHGAFADSSSWNGVIKDLQADGYSVVAAANPLRSVQADARSVASVIASIKGPVVLVGHSYGGSVISAAATGHVNVKALVYVSGFAPDKGESAIQLTGKFPGSTLGAALAAPVALPDGGTDLYIDQGKFHDQFAADVPEAEARLMAAGQRPVAEAALKEPAGVPAWKEKPSWFVYGDADKNIPPEGMKWMAKRAGSKETVVVTGASHVVMVSHAETVADVIEKAAKGTTDK</sequence>
<dbReference type="RefSeq" id="WP_239366011.1">
    <property type="nucleotide sequence ID" value="NZ_JAKREW010000011.1"/>
</dbReference>
<evidence type="ECO:0000313" key="2">
    <source>
        <dbReference type="EMBL" id="MCG7506069.1"/>
    </source>
</evidence>
<name>A0ABS9QHF6_9HYPH</name>
<comment type="caution">
    <text evidence="2">The sequence shown here is derived from an EMBL/GenBank/DDBJ whole genome shotgun (WGS) entry which is preliminary data.</text>
</comment>